<dbReference type="Proteomes" id="UP000694553">
    <property type="component" value="Unassembled WGS sequence"/>
</dbReference>
<feature type="compositionally biased region" description="Polar residues" evidence="1">
    <location>
        <begin position="1159"/>
        <end position="1171"/>
    </location>
</feature>
<feature type="compositionally biased region" description="Basic and acidic residues" evidence="1">
    <location>
        <begin position="961"/>
        <end position="979"/>
    </location>
</feature>
<feature type="compositionally biased region" description="Basic and acidic residues" evidence="1">
    <location>
        <begin position="1452"/>
        <end position="1462"/>
    </location>
</feature>
<feature type="compositionally biased region" description="Low complexity" evidence="1">
    <location>
        <begin position="1746"/>
        <end position="1755"/>
    </location>
</feature>
<feature type="region of interest" description="Disordered" evidence="1">
    <location>
        <begin position="1924"/>
        <end position="1953"/>
    </location>
</feature>
<feature type="compositionally biased region" description="Basic and acidic residues" evidence="1">
    <location>
        <begin position="942"/>
        <end position="951"/>
    </location>
</feature>
<evidence type="ECO:0000313" key="3">
    <source>
        <dbReference type="Ensembl" id="ENSCMUP00000024912.2"/>
    </source>
</evidence>
<feature type="compositionally biased region" description="Low complexity" evidence="1">
    <location>
        <begin position="2213"/>
        <end position="2243"/>
    </location>
</feature>
<gene>
    <name evidence="3" type="primary">PRRC2B</name>
</gene>
<feature type="compositionally biased region" description="Basic and acidic residues" evidence="1">
    <location>
        <begin position="1318"/>
        <end position="1352"/>
    </location>
</feature>
<feature type="compositionally biased region" description="Low complexity" evidence="1">
    <location>
        <begin position="697"/>
        <end position="709"/>
    </location>
</feature>
<feature type="compositionally biased region" description="Polar residues" evidence="1">
    <location>
        <begin position="156"/>
        <end position="205"/>
    </location>
</feature>
<feature type="compositionally biased region" description="Basic and acidic residues" evidence="1">
    <location>
        <begin position="1023"/>
        <end position="1057"/>
    </location>
</feature>
<dbReference type="Ensembl" id="ENSCMUT00000026760.2">
    <property type="protein sequence ID" value="ENSCMUP00000024912.2"/>
    <property type="gene ID" value="ENSCMUG00000015172.2"/>
</dbReference>
<proteinExistence type="predicted"/>
<feature type="region of interest" description="Disordered" evidence="1">
    <location>
        <begin position="1688"/>
        <end position="1831"/>
    </location>
</feature>
<feature type="compositionally biased region" description="Polar residues" evidence="1">
    <location>
        <begin position="518"/>
        <end position="534"/>
    </location>
</feature>
<feature type="compositionally biased region" description="Basic and acidic residues" evidence="1">
    <location>
        <begin position="491"/>
        <end position="502"/>
    </location>
</feature>
<feature type="compositionally biased region" description="Basic and acidic residues" evidence="1">
    <location>
        <begin position="1102"/>
        <end position="1116"/>
    </location>
</feature>
<feature type="compositionally biased region" description="Basic and acidic residues" evidence="1">
    <location>
        <begin position="1773"/>
        <end position="1803"/>
    </location>
</feature>
<feature type="compositionally biased region" description="Low complexity" evidence="1">
    <location>
        <begin position="302"/>
        <end position="316"/>
    </location>
</feature>
<dbReference type="Pfam" id="PF07001">
    <property type="entry name" value="BAT2_N"/>
    <property type="match status" value="1"/>
</dbReference>
<feature type="compositionally biased region" description="Basic and acidic residues" evidence="1">
    <location>
        <begin position="443"/>
        <end position="456"/>
    </location>
</feature>
<feature type="region of interest" description="Disordered" evidence="1">
    <location>
        <begin position="605"/>
        <end position="734"/>
    </location>
</feature>
<feature type="compositionally biased region" description="Basic and acidic residues" evidence="1">
    <location>
        <begin position="1495"/>
        <end position="1504"/>
    </location>
</feature>
<feature type="region of interest" description="Disordered" evidence="1">
    <location>
        <begin position="437"/>
        <end position="588"/>
    </location>
</feature>
<feature type="compositionally biased region" description="Basic and acidic residues" evidence="1">
    <location>
        <begin position="1810"/>
        <end position="1825"/>
    </location>
</feature>
<dbReference type="OMA" id="NQRDCHS"/>
<feature type="compositionally biased region" description="Polar residues" evidence="1">
    <location>
        <begin position="284"/>
        <end position="293"/>
    </location>
</feature>
<accession>A0A8U7NP20</accession>
<feature type="compositionally biased region" description="Basic and acidic residues" evidence="1">
    <location>
        <begin position="1226"/>
        <end position="1260"/>
    </location>
</feature>
<feature type="region of interest" description="Disordered" evidence="1">
    <location>
        <begin position="36"/>
        <end position="340"/>
    </location>
</feature>
<feature type="compositionally biased region" description="Polar residues" evidence="1">
    <location>
        <begin position="1688"/>
        <end position="1726"/>
    </location>
</feature>
<dbReference type="InterPro" id="IPR009738">
    <property type="entry name" value="BAT2_N"/>
</dbReference>
<name>A0A8C3ERL8_CORMO</name>
<feature type="compositionally biased region" description="Low complexity" evidence="1">
    <location>
        <begin position="661"/>
        <end position="670"/>
    </location>
</feature>
<evidence type="ECO:0000256" key="1">
    <source>
        <dbReference type="SAM" id="MobiDB-lite"/>
    </source>
</evidence>
<feature type="region of interest" description="Disordered" evidence="1">
    <location>
        <begin position="352"/>
        <end position="421"/>
    </location>
</feature>
<feature type="compositionally biased region" description="Polar residues" evidence="1">
    <location>
        <begin position="1928"/>
        <end position="1938"/>
    </location>
</feature>
<feature type="compositionally biased region" description="Basic and acidic residues" evidence="1">
    <location>
        <begin position="612"/>
        <end position="623"/>
    </location>
</feature>
<feature type="compositionally biased region" description="Polar residues" evidence="1">
    <location>
        <begin position="1418"/>
        <end position="1437"/>
    </location>
</feature>
<evidence type="ECO:0000259" key="2">
    <source>
        <dbReference type="Pfam" id="PF07001"/>
    </source>
</evidence>
<protein>
    <submittedName>
        <fullName evidence="3">Proline rich coiled-coil 2B</fullName>
    </submittedName>
</protein>
<feature type="compositionally biased region" description="Basic and acidic residues" evidence="1">
    <location>
        <begin position="1572"/>
        <end position="1592"/>
    </location>
</feature>
<feature type="region of interest" description="Disordered" evidence="1">
    <location>
        <begin position="1"/>
        <end position="24"/>
    </location>
</feature>
<feature type="compositionally biased region" description="Polar residues" evidence="1">
    <location>
        <begin position="995"/>
        <end position="1006"/>
    </location>
</feature>
<reference evidence="3" key="3">
    <citation type="submission" date="2025-09" db="UniProtKB">
        <authorList>
            <consortium name="Ensembl"/>
        </authorList>
    </citation>
    <scope>IDENTIFICATION</scope>
</reference>
<keyword evidence="4" id="KW-1185">Reference proteome</keyword>
<dbReference type="PANTHER" id="PTHR14038">
    <property type="entry name" value="BAT2 HLA-B-ASSOCIATED TRANSCRIPT 2"/>
    <property type="match status" value="1"/>
</dbReference>
<organism evidence="3 4">
    <name type="scientific">Corvus moneduloides</name>
    <name type="common">New Caledonian crow</name>
    <dbReference type="NCBI Taxonomy" id="1196302"/>
    <lineage>
        <taxon>Eukaryota</taxon>
        <taxon>Metazoa</taxon>
        <taxon>Chordata</taxon>
        <taxon>Craniata</taxon>
        <taxon>Vertebrata</taxon>
        <taxon>Euteleostomi</taxon>
        <taxon>Archelosauria</taxon>
        <taxon>Archosauria</taxon>
        <taxon>Dinosauria</taxon>
        <taxon>Saurischia</taxon>
        <taxon>Theropoda</taxon>
        <taxon>Coelurosauria</taxon>
        <taxon>Aves</taxon>
        <taxon>Neognathae</taxon>
        <taxon>Neoaves</taxon>
        <taxon>Telluraves</taxon>
        <taxon>Australaves</taxon>
        <taxon>Passeriformes</taxon>
        <taxon>Corvoidea</taxon>
        <taxon>Corvidae</taxon>
        <taxon>Corvus</taxon>
    </lineage>
</organism>
<reference evidence="3" key="2">
    <citation type="submission" date="2025-08" db="UniProtKB">
        <authorList>
            <consortium name="Ensembl"/>
        </authorList>
    </citation>
    <scope>IDENTIFICATION</scope>
</reference>
<feature type="region of interest" description="Disordered" evidence="1">
    <location>
        <begin position="2170"/>
        <end position="2264"/>
    </location>
</feature>
<sequence>MSPHTRDAPAPKSSLCPPQDPLQQLLVPLRELPLSAAPAVPAGPCRGRCAAGPGRQREEEEEAASARIGRSRRRRPAQSAAIRRAPRPLPVRTRLRRHPRLPATTTVIPRHGLQSLGKVAAARRMPPPANLPSLKSENKGNDPNIIIVPKDGTGWANKQDQPDQKSSSATAAQLQESLPQQGLQKSVSNLQKPTQSISQESTNSVPGGPKSWAQLNGKPAGQEGGSRASSRLLSFSPEEFPTLKAAGEQDKVGKEKGALDPSYGPGPSLRPQNVTSWREGGGRNITSATSLTASPAELGSKTSSTGDGAPSSASASDPKEPSLRPAQPVRKGASQFMGNVYQPPTYHDMLPAFMCPQQPSETPASLDRGSFPVPQLRLEPRVPFRQFQMNDQDGKENRLSLSRPARPVRQQMERVPRPTIINAENLKGLDELDNDADDGWAGIHDEVDYSEKLKFSEDEEEEETLKDGRQKWNSWDPRRQRQLSLSSADSADVKHTLEEGKNWNDSVGLSRPVRKVQDSQQPPRKLNGWSSASEYQKPALGSVLRQQSLEDKEEKVPVRQKFVHSEISEAVERARRRREEEERRAREERLAACAAKLKQLDQKCKLAQKSGETQKHTGNEDVRPPSTEKNTAQENGHAFRKATPEFHTQDTSVGYLEEETPAPAAAAQSSSEEELREAPSPAQEFNKYQKSLPPRFQRQQQQQQQQQEQLYKMQHWQQQVYPPPSHSHPQRTFYPPHPQMLGFDPRWMMMPSYMDPRMAQSRTPVDFYPSALHPSGIMKPMIQQDSIGGSSCRSEDQNCQAGQAERKTAPLDPVPVWGQDSYTSLQSKGYSLSHQKQADSMSMEGLHARNESYSASGRPESLSTQRDLFEERGEEYLNAFDKKAQADFDSCLSSQRIGQDLLFQHQESVQEACTAGSRHANLRCSPLEPDFIQAEKKPEYNGWDISHHQKPAETAAEAAEEVPRDEQSFSADPWKKEGASTKQATEETAEWAPESRNTSGQHQEQMGRTRRSGPIKKPVLKALKVEEKEKEMEKVKLEGEDSSRPLKEKAAVQKAENESDDSAALLNSTRYLLDDKGSSQTSLAREAEKSQEEEEEEEEEEKPERTWEKKLSRETSDLPPTKRNNWIFIDEEQAFGGRGQGRGRGRGFREFTFRGRGTVVSSRGVYNNQRSSRGRGLREFNQPEDFPRGKPRRRIASETHSEGSEYEELPKRRRQRGSENSNEGSVLDREDSDLKKGDFKESWRSNKIYSDDHNSLDPKMRAPRAFGRSLPPRLSNSGYGRRGFLGKEPSQWQGRSGGGGWQEYSHTSPSDAFGSRQQSDRDYIQDSYKHTDSFSSRVFDESHLDDKRHFFQEDYSADQENIENRPFRRRRPPRQDKPPRFRRLRQERESVGQWNPEEGGPNLLPSQWPGRPKLSPAEKSSVSGRRSPELSYQNSSDHANEEWETASESSDFSERRERRDGVPESESQLEGGLGTGSLGEKRELAKRSFSSQRPLVDRQSRKAEPAGFAEQSVRTGVGAASRYESQQNGTLIKSKRSPEEGGGLGNTSGGSSHSIYSLDRASHVNSESAEGPGKKPEKEHKSTAQRASEKGEALSQFELSYGSTIIDNRVSNTAEENEVGSMAGEGFIEVLTKKQRRLLEEERRKKEQAAQAPAKARVLQSRIPPRFAKKQNSLCLEQSDVTVSGNSLGTEIWESNSPALSVQSPGSDSWSKPVNTFNGTESSTTEGFKGSQGDSGIDLSAESRESSATSSQRSSPYGTLKPEEMNGAGLVDPKPDCQKEQVQKQTDKKDSDQGSGQNKEHKPGPIGNERSLKNRKGSEGTERLEGNIPPVNGVEIHVDSVLPVPPIEFGVNPKDSDFSLPPGSASGTAANPVTKLQDALASNAGLTQSIPILRRDHHLQRCIGLNPMSFPTADLTLKMESARKAWENSPSLPEQSSPGGAGSGIQPPSSVGASNGVSYSSFGGVSMPPMPVASVAPSASIPGNHIPPLYLDGHVFASQPRLVPQTIPQQQSYQQAAAAQQIPISLHTSLQAQAQLGLRGGLPVSQSQEMYSSIQPFRSQVYMHPSLSQPSTMVLTGGTALKPPYSAFPGMQPLEVVKTQSGSPYQPMNGSQALVYEGQINQAGMGASQMMDSQLTQLTMPVPGSQLPLPRYGSGQQPLLLPQSIQLPQGQNLPVGAPRRILPPGSQPSVLAASRESSQMEMKGFHFSDGKQSMSSGGSVPSSHTYRPSSASPSGKPSGPAVSMGSVQGHYVQQAKQRVDDNKANLGAVKLQETASTNQMKPVRTGAIKPQAVKVEESKA</sequence>
<feature type="region of interest" description="Disordered" evidence="1">
    <location>
        <begin position="1642"/>
        <end position="1663"/>
    </location>
</feature>
<dbReference type="PANTHER" id="PTHR14038:SF4">
    <property type="entry name" value="PROTEIN PRRC2B"/>
    <property type="match status" value="1"/>
</dbReference>
<dbReference type="InterPro" id="IPR033184">
    <property type="entry name" value="PRRC2"/>
</dbReference>
<feature type="compositionally biased region" description="Basic and acidic residues" evidence="1">
    <location>
        <begin position="548"/>
        <end position="588"/>
    </location>
</feature>
<evidence type="ECO:0000313" key="4">
    <source>
        <dbReference type="Proteomes" id="UP000694553"/>
    </source>
</evidence>
<feature type="compositionally biased region" description="Polar residues" evidence="1">
    <location>
        <begin position="784"/>
        <end position="801"/>
    </location>
</feature>
<dbReference type="GO" id="GO:0030154">
    <property type="term" value="P:cell differentiation"/>
    <property type="evidence" value="ECO:0007669"/>
    <property type="project" value="TreeGrafter"/>
</dbReference>
<feature type="compositionally biased region" description="Basic and acidic residues" evidence="1">
    <location>
        <begin position="247"/>
        <end position="258"/>
    </location>
</feature>
<feature type="compositionally biased region" description="Basic and acidic residues" evidence="1">
    <location>
        <begin position="1373"/>
        <end position="1390"/>
    </location>
</feature>
<feature type="domain" description="BAT2 N-terminal" evidence="2">
    <location>
        <begin position="103"/>
        <end position="257"/>
    </location>
</feature>
<feature type="compositionally biased region" description="Acidic residues" evidence="1">
    <location>
        <begin position="1091"/>
        <end position="1101"/>
    </location>
</feature>
<feature type="region of interest" description="Disordered" evidence="1">
    <location>
        <begin position="942"/>
        <end position="1594"/>
    </location>
</feature>
<accession>A0A8C3ERL8</accession>
<feature type="region of interest" description="Disordered" evidence="1">
    <location>
        <begin position="784"/>
        <end position="815"/>
    </location>
</feature>
<reference evidence="4" key="1">
    <citation type="submission" date="2019-10" db="EMBL/GenBank/DDBJ databases">
        <title>Corvus moneduloides (New Caledonian crow) genome, bCorMon1, primary haplotype.</title>
        <authorList>
            <person name="Rutz C."/>
            <person name="Fungtammasan C."/>
            <person name="Mountcastle J."/>
            <person name="Formenti G."/>
            <person name="Chow W."/>
            <person name="Howe K."/>
            <person name="Steele M.P."/>
            <person name="Fernandes J."/>
            <person name="Gilbert M.T.P."/>
            <person name="Fedrigo O."/>
            <person name="Jarvis E.D."/>
            <person name="Gemmell N."/>
        </authorList>
    </citation>
    <scope>NUCLEOTIDE SEQUENCE [LARGE SCALE GENOMIC DNA]</scope>
</reference>